<keyword evidence="1" id="KW-0800">Toxin</keyword>
<dbReference type="AlphaFoldDB" id="A0A9N9N0R1"/>
<keyword evidence="1" id="KW-1202">Platelet aggregation activating toxin</keyword>
<gene>
    <name evidence="5" type="ORF">CEUTPL_LOCUS14207</name>
</gene>
<feature type="binding site" evidence="3">
    <location>
        <position position="482"/>
    </location>
    <ligand>
        <name>L-glutamate</name>
        <dbReference type="ChEBI" id="CHEBI:29985"/>
    </ligand>
</feature>
<dbReference type="PANTHER" id="PTHR11686:SF9">
    <property type="entry name" value="RE13973P"/>
    <property type="match status" value="1"/>
</dbReference>
<evidence type="ECO:0008006" key="7">
    <source>
        <dbReference type="Google" id="ProtNLM"/>
    </source>
</evidence>
<name>A0A9N9N0R1_9CUCU</name>
<dbReference type="EMBL" id="OU892285">
    <property type="protein sequence ID" value="CAG9773821.1"/>
    <property type="molecule type" value="Genomic_DNA"/>
</dbReference>
<dbReference type="Gene3D" id="1.10.246.130">
    <property type="match status" value="1"/>
</dbReference>
<keyword evidence="4" id="KW-0812">Transmembrane</keyword>
<keyword evidence="4" id="KW-0472">Membrane</keyword>
<evidence type="ECO:0000256" key="1">
    <source>
        <dbReference type="ARBA" id="ARBA00084097"/>
    </source>
</evidence>
<feature type="binding site" evidence="3">
    <location>
        <position position="163"/>
    </location>
    <ligand>
        <name>L-glutamate</name>
        <dbReference type="ChEBI" id="CHEBI:29985"/>
    </ligand>
</feature>
<dbReference type="FunFam" id="3.60.20.40:FF:000001">
    <property type="entry name" value="Gamma-glutamyltranspeptidase 1"/>
    <property type="match status" value="1"/>
</dbReference>
<sequence length="628" mass="69911">MVDYKLQQTNILRRRCNNAANNPERDCTKYFISDYEIIPQIKKRYLLGAFAALVVIGLIIGAYYGGVFGSKNNELIPPDPIKALPPSGSQLRVFKRAAVCADSAVCAKVGNDILIKNGTAADAAIATLLCNGVVTMQSMGLGGGFLMTLYKRDEKKAYFLNAREKAPLAAKNEMYKDDQLTSRSTPLAVGVPGELKGYVELHKKFGTLPWKDLVQPALDICNKGYIMSNHQYQSLFKNAKLNKTDPNIKEWFLDKKGKFKKAGSKIVPKKLCNTLRLIQENGGEDFYNGTLANMFVEDIQAEKGLITLEDLAKYNAEWINPMSMQFNGQDTLYSSPPPGSGAILTFIMGILDGYNFTRNSIEDPNSTILTYHRIIESYKYAYARRTELGDMNFVNLTQLMKDLTSSEYAEDIRLKIVDNMTFSDPKHYGAVYYDRGDHGTAHISIIDQNGDAISVTSSINIFFGNGRTSPQTGIIYNSVMDDFSFPYFENYFGLPGSPNNEMKPEKRPLSSMSPTIIVDKDNEVKMVIGASGGTTITSCVAWAIVRSLWFGENIKEVVDAPRLHHQLYPMRAMYEYGMLKPIVDGLESLGHQMLRGVNSVICALKKTNSTIYANADYRKGGDVFGKDT</sequence>
<evidence type="ECO:0000256" key="4">
    <source>
        <dbReference type="SAM" id="Phobius"/>
    </source>
</evidence>
<dbReference type="Pfam" id="PF01019">
    <property type="entry name" value="G_glu_transpept"/>
    <property type="match status" value="1"/>
</dbReference>
<organism evidence="5 6">
    <name type="scientific">Ceutorhynchus assimilis</name>
    <name type="common">cabbage seed weevil</name>
    <dbReference type="NCBI Taxonomy" id="467358"/>
    <lineage>
        <taxon>Eukaryota</taxon>
        <taxon>Metazoa</taxon>
        <taxon>Ecdysozoa</taxon>
        <taxon>Arthropoda</taxon>
        <taxon>Hexapoda</taxon>
        <taxon>Insecta</taxon>
        <taxon>Pterygota</taxon>
        <taxon>Neoptera</taxon>
        <taxon>Endopterygota</taxon>
        <taxon>Coleoptera</taxon>
        <taxon>Polyphaga</taxon>
        <taxon>Cucujiformia</taxon>
        <taxon>Curculionidae</taxon>
        <taxon>Ceutorhynchinae</taxon>
        <taxon>Ceutorhynchus</taxon>
    </lineage>
</organism>
<protein>
    <recommendedName>
        <fullName evidence="7">Glutathione hydrolase 1 proenzyme-like</fullName>
    </recommendedName>
</protein>
<evidence type="ECO:0000256" key="3">
    <source>
        <dbReference type="PIRSR" id="PIRSR600101-2"/>
    </source>
</evidence>
<dbReference type="GO" id="GO:0006751">
    <property type="term" value="P:glutathione catabolic process"/>
    <property type="evidence" value="ECO:0007669"/>
    <property type="project" value="InterPro"/>
</dbReference>
<dbReference type="Gene3D" id="3.60.20.40">
    <property type="match status" value="1"/>
</dbReference>
<evidence type="ECO:0000313" key="6">
    <source>
        <dbReference type="Proteomes" id="UP001152799"/>
    </source>
</evidence>
<dbReference type="OrthoDB" id="1081007at2759"/>
<evidence type="ECO:0000313" key="5">
    <source>
        <dbReference type="EMBL" id="CAG9773821.1"/>
    </source>
</evidence>
<dbReference type="FunFam" id="1.10.246.130:FF:000002">
    <property type="entry name" value="glutathione hydrolase 1 proenzyme"/>
    <property type="match status" value="1"/>
</dbReference>
<dbReference type="InterPro" id="IPR043138">
    <property type="entry name" value="GGT_lsub"/>
</dbReference>
<dbReference type="InterPro" id="IPR000101">
    <property type="entry name" value="GGT_peptidase"/>
</dbReference>
<keyword evidence="6" id="KW-1185">Reference proteome</keyword>
<feature type="active site" description="Nucleophile" evidence="2">
    <location>
        <position position="440"/>
    </location>
</feature>
<feature type="binding site" evidence="3">
    <location>
        <position position="533"/>
    </location>
    <ligand>
        <name>L-glutamate</name>
        <dbReference type="ChEBI" id="CHEBI:29985"/>
    </ligand>
</feature>
<dbReference type="GO" id="GO:0005886">
    <property type="term" value="C:plasma membrane"/>
    <property type="evidence" value="ECO:0007669"/>
    <property type="project" value="TreeGrafter"/>
</dbReference>
<feature type="transmembrane region" description="Helical" evidence="4">
    <location>
        <begin position="45"/>
        <end position="65"/>
    </location>
</feature>
<dbReference type="Proteomes" id="UP001152799">
    <property type="component" value="Chromosome 9"/>
</dbReference>
<dbReference type="InterPro" id="IPR029055">
    <property type="entry name" value="Ntn_hydrolases_N"/>
</dbReference>
<keyword evidence="4" id="KW-1133">Transmembrane helix</keyword>
<evidence type="ECO:0000256" key="2">
    <source>
        <dbReference type="PIRSR" id="PIRSR600101-1"/>
    </source>
</evidence>
<dbReference type="PRINTS" id="PR01210">
    <property type="entry name" value="GGTRANSPTASE"/>
</dbReference>
<reference evidence="5" key="1">
    <citation type="submission" date="2022-01" db="EMBL/GenBank/DDBJ databases">
        <authorList>
            <person name="King R."/>
        </authorList>
    </citation>
    <scope>NUCLEOTIDE SEQUENCE</scope>
</reference>
<feature type="binding site" evidence="3">
    <location>
        <begin position="458"/>
        <end position="460"/>
    </location>
    <ligand>
        <name>L-glutamate</name>
        <dbReference type="ChEBI" id="CHEBI:29985"/>
    </ligand>
</feature>
<feature type="binding site" evidence="3">
    <location>
        <begin position="510"/>
        <end position="511"/>
    </location>
    <ligand>
        <name>L-glutamate</name>
        <dbReference type="ChEBI" id="CHEBI:29985"/>
    </ligand>
</feature>
<keyword evidence="1" id="KW-1199">Hemostasis impairing toxin</keyword>
<dbReference type="PANTHER" id="PTHR11686">
    <property type="entry name" value="GAMMA GLUTAMYL TRANSPEPTIDASE"/>
    <property type="match status" value="1"/>
</dbReference>
<dbReference type="NCBIfam" id="TIGR00066">
    <property type="entry name" value="g_glut_trans"/>
    <property type="match status" value="1"/>
</dbReference>
<proteinExistence type="predicted"/>
<dbReference type="SUPFAM" id="SSF56235">
    <property type="entry name" value="N-terminal nucleophile aminohydrolases (Ntn hydrolases)"/>
    <property type="match status" value="1"/>
</dbReference>
<dbReference type="GO" id="GO:0036374">
    <property type="term" value="F:glutathione hydrolase activity"/>
    <property type="evidence" value="ECO:0007669"/>
    <property type="project" value="InterPro"/>
</dbReference>
<accession>A0A9N9N0R1</accession>
<dbReference type="InterPro" id="IPR043137">
    <property type="entry name" value="GGT_ssub_C"/>
</dbReference>